<dbReference type="Proteomes" id="UP000265618">
    <property type="component" value="Unassembled WGS sequence"/>
</dbReference>
<sequence length="317" mass="36425">SGWISDDRRLPRHTEHIQAATAYVDECIEEARLLEQGIPEREQCQHILHEISVMALLRRLRQLSLAGVQQFPSPIDPKTVETDGESEDRKVTEYTGNVSLIFALYHLNEPLVCIRWDDIIDTTERVCCSDWVAGILSRVRNMPQEGEAVAEVNEIVPRHYQDSRRVGFTPFSYREYMAVWTDLQSDVAALGLSDPTLEGVFEPRRLSEIRETFRGTLSRYGVKSPWRLVGKSYPWECRTRRGLYEVQSGLMPLLTHPVPVGIDCETPREWKDELRSLYGTAHEARLGLREVTSDHHMWEQVGPVAPLCVHCQVHRLV</sequence>
<accession>A0A9K3D235</accession>
<dbReference type="AlphaFoldDB" id="A0A9K3D235"/>
<dbReference type="EMBL" id="BDIP01002206">
    <property type="protein sequence ID" value="GIQ85909.1"/>
    <property type="molecule type" value="Genomic_DNA"/>
</dbReference>
<protein>
    <submittedName>
        <fullName evidence="1">Uncharacterized protein</fullName>
    </submittedName>
</protein>
<evidence type="ECO:0000313" key="2">
    <source>
        <dbReference type="Proteomes" id="UP000265618"/>
    </source>
</evidence>
<organism evidence="1 2">
    <name type="scientific">Kipferlia bialata</name>
    <dbReference type="NCBI Taxonomy" id="797122"/>
    <lineage>
        <taxon>Eukaryota</taxon>
        <taxon>Metamonada</taxon>
        <taxon>Carpediemonas-like organisms</taxon>
        <taxon>Kipferlia</taxon>
    </lineage>
</organism>
<comment type="caution">
    <text evidence="1">The sequence shown here is derived from an EMBL/GenBank/DDBJ whole genome shotgun (WGS) entry which is preliminary data.</text>
</comment>
<keyword evidence="2" id="KW-1185">Reference proteome</keyword>
<proteinExistence type="predicted"/>
<gene>
    <name evidence="1" type="ORF">KIPB_007658</name>
</gene>
<feature type="non-terminal residue" evidence="1">
    <location>
        <position position="1"/>
    </location>
</feature>
<evidence type="ECO:0000313" key="1">
    <source>
        <dbReference type="EMBL" id="GIQ85909.1"/>
    </source>
</evidence>
<reference evidence="1 2" key="1">
    <citation type="journal article" date="2018" name="PLoS ONE">
        <title>The draft genome of Kipferlia bialata reveals reductive genome evolution in fornicate parasites.</title>
        <authorList>
            <person name="Tanifuji G."/>
            <person name="Takabayashi S."/>
            <person name="Kume K."/>
            <person name="Takagi M."/>
            <person name="Nakayama T."/>
            <person name="Kamikawa R."/>
            <person name="Inagaki Y."/>
            <person name="Hashimoto T."/>
        </authorList>
    </citation>
    <scope>NUCLEOTIDE SEQUENCE [LARGE SCALE GENOMIC DNA]</scope>
    <source>
        <strain evidence="1">NY0173</strain>
    </source>
</reference>
<name>A0A9K3D235_9EUKA</name>